<dbReference type="Proteomes" id="UP000256780">
    <property type="component" value="Chromosome CBM2587_a"/>
</dbReference>
<evidence type="ECO:0008006" key="3">
    <source>
        <dbReference type="Google" id="ProtNLM"/>
    </source>
</evidence>
<sequence length="112" mass="12649">MLERQQPAHHLALCRQHRMIAQLMTQVRPANTRAKTELNVAMEQIGALGDCIRETTQDSCYALLRVSAGLDGILRFLDLQSDRSPAHHSLHCLLSPLKQQLDEALSRVHDML</sequence>
<organism evidence="1 2">
    <name type="scientific">Cupriavidus taiwanensis</name>
    <dbReference type="NCBI Taxonomy" id="164546"/>
    <lineage>
        <taxon>Bacteria</taxon>
        <taxon>Pseudomonadati</taxon>
        <taxon>Pseudomonadota</taxon>
        <taxon>Betaproteobacteria</taxon>
        <taxon>Burkholderiales</taxon>
        <taxon>Burkholderiaceae</taxon>
        <taxon>Cupriavidus</taxon>
    </lineage>
</organism>
<dbReference type="InterPro" id="IPR009957">
    <property type="entry name" value="DUF1484"/>
</dbReference>
<dbReference type="Pfam" id="PF07363">
    <property type="entry name" value="DUF1484"/>
    <property type="match status" value="1"/>
</dbReference>
<protein>
    <recommendedName>
        <fullName evidence="3">DUF1484 domain-containing protein</fullName>
    </recommendedName>
</protein>
<dbReference type="AlphaFoldDB" id="A0A975X3H2"/>
<reference evidence="1 2" key="1">
    <citation type="submission" date="2018-01" db="EMBL/GenBank/DDBJ databases">
        <authorList>
            <person name="Clerissi C."/>
        </authorList>
    </citation>
    <scope>NUCLEOTIDE SEQUENCE [LARGE SCALE GENOMIC DNA]</scope>
    <source>
        <strain evidence="1">Cupriavidus sp. LMG 19464</strain>
    </source>
</reference>
<gene>
    <name evidence="1" type="ORF">CBM2587_A70057</name>
</gene>
<evidence type="ECO:0000313" key="2">
    <source>
        <dbReference type="Proteomes" id="UP000256780"/>
    </source>
</evidence>
<accession>A0A975X3H2</accession>
<name>A0A975X3H2_9BURK</name>
<evidence type="ECO:0000313" key="1">
    <source>
        <dbReference type="EMBL" id="SOY55787.1"/>
    </source>
</evidence>
<proteinExistence type="predicted"/>
<dbReference type="EMBL" id="OFSQ01000026">
    <property type="protein sequence ID" value="SOY55787.1"/>
    <property type="molecule type" value="Genomic_DNA"/>
</dbReference>
<dbReference type="OrthoDB" id="8966538at2"/>
<dbReference type="RefSeq" id="WP_116355998.1">
    <property type="nucleotide sequence ID" value="NZ_LT976853.1"/>
</dbReference>
<comment type="caution">
    <text evidence="1">The sequence shown here is derived from an EMBL/GenBank/DDBJ whole genome shotgun (WGS) entry which is preliminary data.</text>
</comment>